<name>A0A4P6HN43_9BACT</name>
<dbReference type="AlphaFoldDB" id="A0A4P6HN43"/>
<keyword evidence="3" id="KW-1185">Reference proteome</keyword>
<dbReference type="SUPFAM" id="SSF53756">
    <property type="entry name" value="UDP-Glycosyltransferase/glycogen phosphorylase"/>
    <property type="match status" value="1"/>
</dbReference>
<dbReference type="EMBL" id="CP026538">
    <property type="protein sequence ID" value="QAZ66548.1"/>
    <property type="molecule type" value="Genomic_DNA"/>
</dbReference>
<dbReference type="GO" id="GO:0016758">
    <property type="term" value="F:hexosyltransferase activity"/>
    <property type="evidence" value="ECO:0007669"/>
    <property type="project" value="InterPro"/>
</dbReference>
<feature type="domain" description="Glycosyl transferase family 28 C-terminal" evidence="1">
    <location>
        <begin position="270"/>
        <end position="348"/>
    </location>
</feature>
<gene>
    <name evidence="2" type="ORF">C3Y92_04540</name>
</gene>
<evidence type="ECO:0000259" key="1">
    <source>
        <dbReference type="Pfam" id="PF04101"/>
    </source>
</evidence>
<dbReference type="OrthoDB" id="503443at2"/>
<reference evidence="2 3" key="1">
    <citation type="submission" date="2018-02" db="EMBL/GenBank/DDBJ databases">
        <title>Genome sequence of Desulfovibrio carbinolicus DSM 3852.</title>
        <authorList>
            <person name="Wilbanks E."/>
            <person name="Skennerton C.T."/>
            <person name="Orphan V.J."/>
        </authorList>
    </citation>
    <scope>NUCLEOTIDE SEQUENCE [LARGE SCALE GENOMIC DNA]</scope>
    <source>
        <strain evidence="2 3">DSM 3852</strain>
    </source>
</reference>
<dbReference type="PANTHER" id="PTHR21015:SF28">
    <property type="entry name" value="SLL1722 PROTEIN"/>
    <property type="match status" value="1"/>
</dbReference>
<proteinExistence type="predicted"/>
<protein>
    <submittedName>
        <fullName evidence="2">Glycosyltransferase</fullName>
    </submittedName>
</protein>
<dbReference type="KEGG" id="dcb:C3Y92_04540"/>
<sequence>MRIAVYCQHVLGMGHLFRTLEIVAALDGHERLLVVGGPDVPAAVPGGVRLLRLPPLAMDADFRALTLEGPALEAAKATRQARLLDALADFAPDVFFVELYPFGRKAFEFELLPAIRAVRERGGKVVCGVRDILVEKKDQAAYETRVLDRLNRHFDAVCVHGDPALFPLSATFSRAGDIALPVAHAGYVAPPRATPKEAASARAALGVAEGKPLVVVSAGGGKVGSELPAAVLAACREHGQLAQAALRVFSGPFCDEDAFAALVRAAADLPDARVVRFTPDFPAVLAGCDLSVSLAGYNTVMGLLAAHCRALVMPFDQNREQRLRAERLAGLGLLGLIEPSQLSASLLAPRLAAALTASSPPPGRIDLDGAAKAAKFLVKIEGGGCLRRPGA</sequence>
<dbReference type="InterPro" id="IPR007235">
    <property type="entry name" value="Glyco_trans_28_C"/>
</dbReference>
<evidence type="ECO:0000313" key="2">
    <source>
        <dbReference type="EMBL" id="QAZ66548.1"/>
    </source>
</evidence>
<dbReference type="Gene3D" id="3.40.50.2000">
    <property type="entry name" value="Glycogen Phosphorylase B"/>
    <property type="match status" value="1"/>
</dbReference>
<keyword evidence="2" id="KW-0808">Transferase</keyword>
<dbReference type="RefSeq" id="WP_129349915.1">
    <property type="nucleotide sequence ID" value="NZ_CP026538.1"/>
</dbReference>
<dbReference type="PANTHER" id="PTHR21015">
    <property type="entry name" value="UDP-N-ACETYLGLUCOSAMINE--N-ACETYLMURAMYL-(PENTAPEPTIDE) PYROPHOSPHORYL-UNDECAPRENOL N-ACETYLGLUCOSAMINE TRANSFERASE 1"/>
    <property type="match status" value="1"/>
</dbReference>
<dbReference type="Proteomes" id="UP000293296">
    <property type="component" value="Chromosome"/>
</dbReference>
<organism evidence="2 3">
    <name type="scientific">Solidesulfovibrio carbinolicus</name>
    <dbReference type="NCBI Taxonomy" id="296842"/>
    <lineage>
        <taxon>Bacteria</taxon>
        <taxon>Pseudomonadati</taxon>
        <taxon>Thermodesulfobacteriota</taxon>
        <taxon>Desulfovibrionia</taxon>
        <taxon>Desulfovibrionales</taxon>
        <taxon>Desulfovibrionaceae</taxon>
        <taxon>Solidesulfovibrio</taxon>
    </lineage>
</organism>
<dbReference type="Pfam" id="PF04101">
    <property type="entry name" value="Glyco_tran_28_C"/>
    <property type="match status" value="1"/>
</dbReference>
<evidence type="ECO:0000313" key="3">
    <source>
        <dbReference type="Proteomes" id="UP000293296"/>
    </source>
</evidence>
<accession>A0A4P6HN43</accession>